<proteinExistence type="inferred from homology"/>
<dbReference type="RefSeq" id="WP_119425867.1">
    <property type="nucleotide sequence ID" value="NZ_QQXK01000039.1"/>
</dbReference>
<feature type="chain" id="PRO_5039230131" evidence="2">
    <location>
        <begin position="31"/>
        <end position="355"/>
    </location>
</feature>
<sequence length="355" mass="36175">MNVLSRNTLSSRLALVGAAGAFLLALSACGQSVTAPPPAGEGSGAASSGTAGAIGGSATASGPVSITNCGTELTFAEAPQRAVGLSPAQTELLLRLGVGETLVGQAQTGLQALPADVASQAEQVKVLSKGEPPAREELLSVNPDLVLSPTSYEFTAEQGYASVEQLKKAGAQAYIATGGCADRRASAVVTDLVTDIENLGSLFRKPEQAAQLSKQVKDRLAAVSQANASATAPTVAQLFVDGKSLSAIGAGIEADIIKQAGGKNVFSPDDKLFESFFAAAVSPEQVASLNPDAIVFATTSDTQTASIEAYLRETFPQVTAVQENRLVAVPSANLLPGTLGNVDAVELISQKIHDR</sequence>
<dbReference type="SUPFAM" id="SSF53807">
    <property type="entry name" value="Helical backbone' metal receptor"/>
    <property type="match status" value="1"/>
</dbReference>
<dbReference type="InterPro" id="IPR002491">
    <property type="entry name" value="ABC_transptr_periplasmic_BD"/>
</dbReference>
<dbReference type="InterPro" id="IPR050902">
    <property type="entry name" value="ABC_Transporter_SBP"/>
</dbReference>
<evidence type="ECO:0000313" key="4">
    <source>
        <dbReference type="EMBL" id="RII41038.1"/>
    </source>
</evidence>
<gene>
    <name evidence="4" type="ORF">DWB68_14665</name>
</gene>
<evidence type="ECO:0000313" key="5">
    <source>
        <dbReference type="Proteomes" id="UP000265419"/>
    </source>
</evidence>
<accession>A0A399J6F8</accession>
<dbReference type="PROSITE" id="PS51257">
    <property type="entry name" value="PROKAR_LIPOPROTEIN"/>
    <property type="match status" value="1"/>
</dbReference>
<dbReference type="AlphaFoldDB" id="A0A399J6F8"/>
<protein>
    <submittedName>
        <fullName evidence="4">Zinc ABC transporter substrate-binding protein</fullName>
    </submittedName>
</protein>
<reference evidence="4 5" key="1">
    <citation type="submission" date="2018-07" db="EMBL/GenBank/DDBJ databases">
        <title>Arthrobacter sp. nov., isolated from raw cow's milk with high bacterial count.</title>
        <authorList>
            <person name="Hahne J."/>
            <person name="Isele D."/>
            <person name="Lipski A."/>
        </authorList>
    </citation>
    <scope>NUCLEOTIDE SEQUENCE [LARGE SCALE GENOMIC DNA]</scope>
    <source>
        <strain evidence="4 5">JZ R-35</strain>
    </source>
</reference>
<feature type="signal peptide" evidence="2">
    <location>
        <begin position="1"/>
        <end position="30"/>
    </location>
</feature>
<dbReference type="PROSITE" id="PS50983">
    <property type="entry name" value="FE_B12_PBP"/>
    <property type="match status" value="1"/>
</dbReference>
<dbReference type="PANTHER" id="PTHR30535:SF7">
    <property type="entry name" value="IRON(III) DICITRATE-BINDING PROTEIN"/>
    <property type="match status" value="1"/>
</dbReference>
<keyword evidence="2" id="KW-0732">Signal</keyword>
<feature type="domain" description="Fe/B12 periplasmic-binding" evidence="3">
    <location>
        <begin position="81"/>
        <end position="355"/>
    </location>
</feature>
<evidence type="ECO:0000256" key="2">
    <source>
        <dbReference type="SAM" id="SignalP"/>
    </source>
</evidence>
<comment type="similarity">
    <text evidence="1">Belongs to the bacterial solute-binding protein 8 family.</text>
</comment>
<evidence type="ECO:0000256" key="1">
    <source>
        <dbReference type="ARBA" id="ARBA00008814"/>
    </source>
</evidence>
<dbReference type="Gene3D" id="3.40.50.1980">
    <property type="entry name" value="Nitrogenase molybdenum iron protein domain"/>
    <property type="match status" value="2"/>
</dbReference>
<evidence type="ECO:0000259" key="3">
    <source>
        <dbReference type="PROSITE" id="PS50983"/>
    </source>
</evidence>
<dbReference type="EMBL" id="QQXK01000039">
    <property type="protein sequence ID" value="RII41038.1"/>
    <property type="molecule type" value="Genomic_DNA"/>
</dbReference>
<dbReference type="Proteomes" id="UP000265419">
    <property type="component" value="Unassembled WGS sequence"/>
</dbReference>
<dbReference type="Pfam" id="PF01497">
    <property type="entry name" value="Peripla_BP_2"/>
    <property type="match status" value="1"/>
</dbReference>
<dbReference type="PANTHER" id="PTHR30535">
    <property type="entry name" value="VITAMIN B12-BINDING PROTEIN"/>
    <property type="match status" value="1"/>
</dbReference>
<comment type="caution">
    <text evidence="4">The sequence shown here is derived from an EMBL/GenBank/DDBJ whole genome shotgun (WGS) entry which is preliminary data.</text>
</comment>
<organism evidence="4 5">
    <name type="scientific">Galactobacter valiniphilus</name>
    <dbReference type="NCBI Taxonomy" id="2676122"/>
    <lineage>
        <taxon>Bacteria</taxon>
        <taxon>Bacillati</taxon>
        <taxon>Actinomycetota</taxon>
        <taxon>Actinomycetes</taxon>
        <taxon>Micrococcales</taxon>
        <taxon>Micrococcaceae</taxon>
        <taxon>Galactobacter</taxon>
    </lineage>
</organism>
<name>A0A399J6F8_9MICC</name>
<keyword evidence="5" id="KW-1185">Reference proteome</keyword>